<sequence length="113" mass="12636">MGSSLARALPLLTVSYCICILLCLSSAYHIRLHLVMLFIFLSSQTPLPLLSTQNPNNKIAGVEGKDPRKEENKKRNTHTWAIPVTKSTTTVSPSITQLKYSRIQLFAPAQKRK</sequence>
<dbReference type="AlphaFoldDB" id="A0A8G0PFY4"/>
<feature type="region of interest" description="Disordered" evidence="1">
    <location>
        <begin position="56"/>
        <end position="80"/>
    </location>
</feature>
<gene>
    <name evidence="2" type="ORF">H0G86_007036</name>
</gene>
<protein>
    <submittedName>
        <fullName evidence="2">Uncharacterized protein</fullName>
    </submittedName>
</protein>
<evidence type="ECO:0000313" key="2">
    <source>
        <dbReference type="EMBL" id="QYS99916.1"/>
    </source>
</evidence>
<reference evidence="2 3" key="1">
    <citation type="journal article" date="2021" name="BMC Genomics">
        <title>Telomere-to-telomere genome assembly of asparaginase-producing Trichoderma simmonsii.</title>
        <authorList>
            <person name="Chung D."/>
            <person name="Kwon Y.M."/>
            <person name="Yang Y."/>
        </authorList>
    </citation>
    <scope>NUCLEOTIDE SEQUENCE [LARGE SCALE GENOMIC DNA]</scope>
    <source>
        <strain evidence="2 3">GH-Sj1</strain>
    </source>
</reference>
<proteinExistence type="predicted"/>
<organism evidence="2 3">
    <name type="scientific">Trichoderma simmonsii</name>
    <dbReference type="NCBI Taxonomy" id="1491479"/>
    <lineage>
        <taxon>Eukaryota</taxon>
        <taxon>Fungi</taxon>
        <taxon>Dikarya</taxon>
        <taxon>Ascomycota</taxon>
        <taxon>Pezizomycotina</taxon>
        <taxon>Sordariomycetes</taxon>
        <taxon>Hypocreomycetidae</taxon>
        <taxon>Hypocreales</taxon>
        <taxon>Hypocreaceae</taxon>
        <taxon>Trichoderma</taxon>
    </lineage>
</organism>
<dbReference type="Proteomes" id="UP000826661">
    <property type="component" value="Chromosome III"/>
</dbReference>
<name>A0A8G0PFY4_9HYPO</name>
<dbReference type="EMBL" id="CP075866">
    <property type="protein sequence ID" value="QYS99916.1"/>
    <property type="molecule type" value="Genomic_DNA"/>
</dbReference>
<accession>A0A8G0PFY4</accession>
<feature type="compositionally biased region" description="Basic and acidic residues" evidence="1">
    <location>
        <begin position="63"/>
        <end position="74"/>
    </location>
</feature>
<evidence type="ECO:0000313" key="3">
    <source>
        <dbReference type="Proteomes" id="UP000826661"/>
    </source>
</evidence>
<evidence type="ECO:0000256" key="1">
    <source>
        <dbReference type="SAM" id="MobiDB-lite"/>
    </source>
</evidence>
<keyword evidence="3" id="KW-1185">Reference proteome</keyword>